<protein>
    <recommendedName>
        <fullName evidence="2">Protein argonaute</fullName>
    </recommendedName>
</protein>
<dbReference type="SMART" id="SM00950">
    <property type="entry name" value="Piwi"/>
    <property type="match status" value="1"/>
</dbReference>
<comment type="similarity">
    <text evidence="1">Belongs to the argonaute family. Long pAgo subfamily.</text>
</comment>
<evidence type="ECO:0000313" key="4">
    <source>
        <dbReference type="EMBL" id="EMS72563.1"/>
    </source>
</evidence>
<dbReference type="GO" id="GO:0003676">
    <property type="term" value="F:nucleic acid binding"/>
    <property type="evidence" value="ECO:0007669"/>
    <property type="project" value="InterPro"/>
</dbReference>
<dbReference type="InterPro" id="IPR029035">
    <property type="entry name" value="DHS-like_NAD/FAD-binding_dom"/>
</dbReference>
<evidence type="ECO:0000256" key="1">
    <source>
        <dbReference type="ARBA" id="ARBA00035012"/>
    </source>
</evidence>
<gene>
    <name evidence="4" type="ORF">CTER_1525</name>
</gene>
<comment type="caution">
    <text evidence="4">The sequence shown here is derived from an EMBL/GenBank/DDBJ whole genome shotgun (WGS) entry which is preliminary data.</text>
</comment>
<proteinExistence type="inferred from homology"/>
<dbReference type="PATRIC" id="fig|1195236.3.peg.1850"/>
<dbReference type="SUPFAM" id="SSF53098">
    <property type="entry name" value="Ribonuclease H-like"/>
    <property type="match status" value="1"/>
</dbReference>
<sequence length="1052" mass="120161">MENYILELDEFLRSLKQNKHVAHSMVSGAGASIESGVQSAYDCIWDWKRDIYISQNPAMANVYKNIKLDSIRNAIQQWLDVQSIYSERDSDNEYTFYAEKAYKIPSDRSQYFRSIIDNKTPSLGYNLITFLHQKEMIRTVWTTNFDGLMVKACHQNNITPIEITLESQDRIYRKETKNELLCVALHGDYKYGPLKNTAEELDGQSDKFIEALKHELTNRNLIVIGYSGRDHSLMDALKKAYSGSGAGRLYWCGYGSTMPNNVRTLINYARSQGREAYFIPTDGFDKTMLNICQICYDGDAKAIAEIEKLKKPTGLNIVTSFFNSPSHSGLSNINKIIKSNLFPISLPKTCLQFDIEFPDNESQWDYCKSLMQHNIIAVPGDGTVYAWGDKNTINSVCRDRLKTSIIDIPLTRDSIMKKAYLKEMLLRLIVASIASQCNLSSNNKNRLWDKDIIRFMTNGKNISAYKGIVLSIVFDWKYTYLSINPTYVLPKEILLSKEECKLFADNFYNNVNNGKPNLNYHNYIENWVKKLYKNDRLTLSFPENSPNKVQFLIGGKNLMVGLNSTNATGKLALPAEIAENQIVLEGIEFKDPQLLFYNPSQNRMVKDFHPMRGLQNNQPYDYHMNNKTFKPTISVGILCPTAHNKNFETFINGLNQSYKSNYNIDYVIDYSGFSNIYGVSLNIPSSNRWVDLSSTTQNSSLYDDALLFANQVTHKIEQLSSLPDIDVILIYIPKEFEPYTSYQDEVNHIEFDLHNFVKAFAVQKGISTQFIREKTIESDLSCQIAWSLSLAIYVKALRTPWTLANVEDSTAFAGIGYSISHSENGSEVLVGCSHIYSSDGQGVKYKLSKITDVTYDSKKNPYLSENEAYQLGLNIKELFYKSFTDIPKRVVIHKRTPFKPQEIRGITDSLSGSEINIDLIEIAYEDEAKFFEFGKNYIIDGFPVRRGVCFPINKNTAYLYTHGIAPSVRNPFYKYIKGGKSMPIPLKIVKHYGSGTLEQIAMEILGLSKMNWNSFELYSKLPCTIESSNTIAKIGWMLSQYNGAIYDYRYFM</sequence>
<dbReference type="Gene3D" id="3.40.50.2300">
    <property type="match status" value="1"/>
</dbReference>
<organism evidence="4 5">
    <name type="scientific">Ruminiclostridium cellobioparum subsp. termitidis CT1112</name>
    <dbReference type="NCBI Taxonomy" id="1195236"/>
    <lineage>
        <taxon>Bacteria</taxon>
        <taxon>Bacillati</taxon>
        <taxon>Bacillota</taxon>
        <taxon>Clostridia</taxon>
        <taxon>Eubacteriales</taxon>
        <taxon>Oscillospiraceae</taxon>
        <taxon>Ruminiclostridium</taxon>
    </lineage>
</organism>
<dbReference type="InterPro" id="IPR012337">
    <property type="entry name" value="RNaseH-like_sf"/>
</dbReference>
<dbReference type="SUPFAM" id="SSF52467">
    <property type="entry name" value="DHS-like NAD/FAD-binding domain"/>
    <property type="match status" value="1"/>
</dbReference>
<dbReference type="RefSeq" id="WP_004624807.1">
    <property type="nucleotide sequence ID" value="NZ_AORV01000026.1"/>
</dbReference>
<dbReference type="InterPro" id="IPR036397">
    <property type="entry name" value="RNaseH_sf"/>
</dbReference>
<dbReference type="AlphaFoldDB" id="S0FVJ1"/>
<reference evidence="4 5" key="1">
    <citation type="journal article" date="2013" name="Genome Announc.">
        <title>Draft Genome Sequence of the Cellulolytic, Mesophilic, Anaerobic Bacterium Clostridium termitidis Strain CT1112 (DSM 5398).</title>
        <authorList>
            <person name="Lal S."/>
            <person name="Ramachandran U."/>
            <person name="Zhang X."/>
            <person name="Munir R."/>
            <person name="Sparling R."/>
            <person name="Levin D.B."/>
        </authorList>
    </citation>
    <scope>NUCLEOTIDE SEQUENCE [LARGE SCALE GENOMIC DNA]</scope>
    <source>
        <strain evidence="4 5">CT1112</strain>
    </source>
</reference>
<evidence type="ECO:0000259" key="3">
    <source>
        <dbReference type="SMART" id="SM00950"/>
    </source>
</evidence>
<dbReference type="CDD" id="cd04659">
    <property type="entry name" value="Piwi_piwi-like_ProArk"/>
    <property type="match status" value="1"/>
</dbReference>
<dbReference type="EMBL" id="AORV01000026">
    <property type="protein sequence ID" value="EMS72563.1"/>
    <property type="molecule type" value="Genomic_DNA"/>
</dbReference>
<feature type="domain" description="Piwi" evidence="3">
    <location>
        <begin position="727"/>
        <end position="1040"/>
    </location>
</feature>
<dbReference type="Gene3D" id="3.30.420.10">
    <property type="entry name" value="Ribonuclease H-like superfamily/Ribonuclease H"/>
    <property type="match status" value="1"/>
</dbReference>
<dbReference type="Pfam" id="PF13289">
    <property type="entry name" value="SIR2_2"/>
    <property type="match status" value="1"/>
</dbReference>
<dbReference type="eggNOG" id="COG1431">
    <property type="taxonomic scope" value="Bacteria"/>
</dbReference>
<evidence type="ECO:0000313" key="5">
    <source>
        <dbReference type="Proteomes" id="UP000014155"/>
    </source>
</evidence>
<evidence type="ECO:0000256" key="2">
    <source>
        <dbReference type="ARBA" id="ARBA00035032"/>
    </source>
</evidence>
<dbReference type="Proteomes" id="UP000014155">
    <property type="component" value="Unassembled WGS sequence"/>
</dbReference>
<dbReference type="InterPro" id="IPR003165">
    <property type="entry name" value="Piwi"/>
</dbReference>
<name>S0FVJ1_RUMCE</name>
<dbReference type="STRING" id="1195236.CTER_1525"/>
<accession>S0FVJ1</accession>
<keyword evidence="5" id="KW-1185">Reference proteome</keyword>
<dbReference type="Gene3D" id="3.40.50.1220">
    <property type="entry name" value="TPP-binding domain"/>
    <property type="match status" value="1"/>
</dbReference>